<dbReference type="RefSeq" id="WP_345254596.1">
    <property type="nucleotide sequence ID" value="NZ_BAABGY010000006.1"/>
</dbReference>
<comment type="caution">
    <text evidence="9">The sequence shown here is derived from an EMBL/GenBank/DDBJ whole genome shotgun (WGS) entry which is preliminary data.</text>
</comment>
<reference evidence="10" key="1">
    <citation type="journal article" date="2019" name="Int. J. Syst. Evol. Microbiol.">
        <title>The Global Catalogue of Microorganisms (GCM) 10K type strain sequencing project: providing services to taxonomists for standard genome sequencing and annotation.</title>
        <authorList>
            <consortium name="The Broad Institute Genomics Platform"/>
            <consortium name="The Broad Institute Genome Sequencing Center for Infectious Disease"/>
            <person name="Wu L."/>
            <person name="Ma J."/>
        </authorList>
    </citation>
    <scope>NUCLEOTIDE SEQUENCE [LARGE SCALE GENOMIC DNA]</scope>
    <source>
        <strain evidence="10">JCM 17919</strain>
    </source>
</reference>
<evidence type="ECO:0000256" key="1">
    <source>
        <dbReference type="ARBA" id="ARBA00004651"/>
    </source>
</evidence>
<evidence type="ECO:0000256" key="2">
    <source>
        <dbReference type="ARBA" id="ARBA00008193"/>
    </source>
</evidence>
<evidence type="ECO:0000313" key="10">
    <source>
        <dbReference type="Proteomes" id="UP001501725"/>
    </source>
</evidence>
<feature type="domain" description="Glycine transporter" evidence="8">
    <location>
        <begin position="9"/>
        <end position="82"/>
    </location>
</feature>
<keyword evidence="4 7" id="KW-0812">Transmembrane</keyword>
<dbReference type="EMBL" id="BAABGY010000006">
    <property type="protein sequence ID" value="GAA4325821.1"/>
    <property type="molecule type" value="Genomic_DNA"/>
</dbReference>
<keyword evidence="10" id="KW-1185">Reference proteome</keyword>
<feature type="transmembrane region" description="Helical" evidence="7">
    <location>
        <begin position="152"/>
        <end position="167"/>
    </location>
</feature>
<feature type="transmembrane region" description="Helical" evidence="7">
    <location>
        <begin position="67"/>
        <end position="86"/>
    </location>
</feature>
<evidence type="ECO:0000256" key="3">
    <source>
        <dbReference type="ARBA" id="ARBA00022475"/>
    </source>
</evidence>
<organism evidence="9 10">
    <name type="scientific">Flaviaesturariibacter amylovorans</name>
    <dbReference type="NCBI Taxonomy" id="1084520"/>
    <lineage>
        <taxon>Bacteria</taxon>
        <taxon>Pseudomonadati</taxon>
        <taxon>Bacteroidota</taxon>
        <taxon>Chitinophagia</taxon>
        <taxon>Chitinophagales</taxon>
        <taxon>Chitinophagaceae</taxon>
        <taxon>Flaviaestuariibacter</taxon>
    </lineage>
</organism>
<evidence type="ECO:0000259" key="8">
    <source>
        <dbReference type="Pfam" id="PF03458"/>
    </source>
</evidence>
<evidence type="ECO:0000256" key="6">
    <source>
        <dbReference type="ARBA" id="ARBA00023136"/>
    </source>
</evidence>
<keyword evidence="6 7" id="KW-0472">Membrane</keyword>
<comment type="subcellular location">
    <subcellularLocation>
        <location evidence="1">Cell membrane</location>
        <topology evidence="1">Multi-pass membrane protein</topology>
    </subcellularLocation>
</comment>
<dbReference type="InterPro" id="IPR005115">
    <property type="entry name" value="Gly_transporter"/>
</dbReference>
<evidence type="ECO:0000256" key="5">
    <source>
        <dbReference type="ARBA" id="ARBA00022989"/>
    </source>
</evidence>
<evidence type="ECO:0000256" key="7">
    <source>
        <dbReference type="SAM" id="Phobius"/>
    </source>
</evidence>
<keyword evidence="5 7" id="KW-1133">Transmembrane helix</keyword>
<feature type="transmembrane region" description="Helical" evidence="7">
    <location>
        <begin position="93"/>
        <end position="111"/>
    </location>
</feature>
<dbReference type="Proteomes" id="UP001501725">
    <property type="component" value="Unassembled WGS sequence"/>
</dbReference>
<dbReference type="Pfam" id="PF03458">
    <property type="entry name" value="Gly_transporter"/>
    <property type="match status" value="2"/>
</dbReference>
<feature type="transmembrane region" description="Helical" evidence="7">
    <location>
        <begin position="117"/>
        <end position="140"/>
    </location>
</feature>
<accession>A0ABP8GK28</accession>
<feature type="domain" description="Glycine transporter" evidence="8">
    <location>
        <begin position="95"/>
        <end position="168"/>
    </location>
</feature>
<evidence type="ECO:0000256" key="4">
    <source>
        <dbReference type="ARBA" id="ARBA00022692"/>
    </source>
</evidence>
<gene>
    <name evidence="9" type="ORF">GCM10023184_14030</name>
</gene>
<feature type="transmembrane region" description="Helical" evidence="7">
    <location>
        <begin position="6"/>
        <end position="27"/>
    </location>
</feature>
<feature type="transmembrane region" description="Helical" evidence="7">
    <location>
        <begin position="179"/>
        <end position="197"/>
    </location>
</feature>
<comment type="similarity">
    <text evidence="2">Belongs to the UPF0126 family.</text>
</comment>
<feature type="transmembrane region" description="Helical" evidence="7">
    <location>
        <begin position="34"/>
        <end position="55"/>
    </location>
</feature>
<dbReference type="PANTHER" id="PTHR30506">
    <property type="entry name" value="INNER MEMBRANE PROTEIN"/>
    <property type="match status" value="1"/>
</dbReference>
<sequence length="210" mass="22953">MHYSQFLSLIDILGTATFAISGAFSAMERKLDPFGVLIIAFVTAIGGGTLRDILVGNLPVGWLTNETAILVIFSAAIATMFFGAYLKHLQTAFFLFDALGIGLFTIIGLEIGMQKGFSASICIALGTMSACFGGVLRDVLLNRVPLIFRREIYALACIAGGTAYYFLRKTPLNEDVSKIACIGLIFAIRWIAVRYRLSLPRFYKDEQLNG</sequence>
<dbReference type="PANTHER" id="PTHR30506:SF3">
    <property type="entry name" value="UPF0126 INNER MEMBRANE PROTEIN YADS-RELATED"/>
    <property type="match status" value="1"/>
</dbReference>
<evidence type="ECO:0000313" key="9">
    <source>
        <dbReference type="EMBL" id="GAA4325821.1"/>
    </source>
</evidence>
<proteinExistence type="inferred from homology"/>
<protein>
    <submittedName>
        <fullName evidence="9">Trimeric intracellular cation channel family protein</fullName>
    </submittedName>
</protein>
<name>A0ABP8GK28_9BACT</name>
<keyword evidence="3" id="KW-1003">Cell membrane</keyword>